<dbReference type="InterPro" id="IPR045864">
    <property type="entry name" value="aa-tRNA-synth_II/BPL/LPL"/>
</dbReference>
<dbReference type="InterPro" id="IPR015866">
    <property type="entry name" value="Ser-tRNA-synth_1_N"/>
</dbReference>
<keyword evidence="6 7" id="KW-0030">Aminoacyl-tRNA synthetase</keyword>
<dbReference type="InterPro" id="IPR006195">
    <property type="entry name" value="aa-tRNA-synth_II"/>
</dbReference>
<dbReference type="PRINTS" id="PR00981">
    <property type="entry name" value="TRNASYNTHSER"/>
</dbReference>
<dbReference type="EC" id="6.1.1.11" evidence="7"/>
<organism evidence="11 12">
    <name type="scientific">Gemmata obscuriglobus</name>
    <dbReference type="NCBI Taxonomy" id="114"/>
    <lineage>
        <taxon>Bacteria</taxon>
        <taxon>Pseudomonadati</taxon>
        <taxon>Planctomycetota</taxon>
        <taxon>Planctomycetia</taxon>
        <taxon>Gemmatales</taxon>
        <taxon>Gemmataceae</taxon>
        <taxon>Gemmata</taxon>
    </lineage>
</organism>
<dbReference type="Gene3D" id="1.10.287.40">
    <property type="entry name" value="Serine-tRNA synthetase, tRNA binding domain"/>
    <property type="match status" value="1"/>
</dbReference>
<keyword evidence="2 7" id="KW-0436">Ligase</keyword>
<dbReference type="SUPFAM" id="SSF46589">
    <property type="entry name" value="tRNA-binding arm"/>
    <property type="match status" value="1"/>
</dbReference>
<dbReference type="FunFam" id="3.30.930.10:FF:000055">
    <property type="entry name" value="Serine--tRNA ligase"/>
    <property type="match status" value="1"/>
</dbReference>
<evidence type="ECO:0000313" key="11">
    <source>
        <dbReference type="EMBL" id="AWM41898.1"/>
    </source>
</evidence>
<comment type="catalytic activity">
    <reaction evidence="7">
        <text>tRNA(Sec) + L-serine + ATP = L-seryl-tRNA(Sec) + AMP + diphosphate + H(+)</text>
        <dbReference type="Rhea" id="RHEA:42580"/>
        <dbReference type="Rhea" id="RHEA-COMP:9742"/>
        <dbReference type="Rhea" id="RHEA-COMP:10128"/>
        <dbReference type="ChEBI" id="CHEBI:15378"/>
        <dbReference type="ChEBI" id="CHEBI:30616"/>
        <dbReference type="ChEBI" id="CHEBI:33019"/>
        <dbReference type="ChEBI" id="CHEBI:33384"/>
        <dbReference type="ChEBI" id="CHEBI:78442"/>
        <dbReference type="ChEBI" id="CHEBI:78533"/>
        <dbReference type="ChEBI" id="CHEBI:456215"/>
        <dbReference type="EC" id="6.1.1.11"/>
    </reaction>
</comment>
<dbReference type="InterPro" id="IPR033729">
    <property type="entry name" value="SerRS_core"/>
</dbReference>
<comment type="subunit">
    <text evidence="7">Homodimer. The tRNA molecule binds across the dimer.</text>
</comment>
<keyword evidence="1 7" id="KW-0963">Cytoplasm</keyword>
<comment type="function">
    <text evidence="7">Catalyzes the attachment of serine to tRNA(Ser). Is also able to aminoacylate tRNA(Sec) with serine, to form the misacylated tRNA L-seryl-tRNA(Sec), which will be further converted into selenocysteinyl-tRNA(Sec).</text>
</comment>
<evidence type="ECO:0000313" key="12">
    <source>
        <dbReference type="Proteomes" id="UP000245802"/>
    </source>
</evidence>
<evidence type="ECO:0000256" key="6">
    <source>
        <dbReference type="ARBA" id="ARBA00023146"/>
    </source>
</evidence>
<dbReference type="CDD" id="cd00770">
    <property type="entry name" value="SerRS_core"/>
    <property type="match status" value="1"/>
</dbReference>
<feature type="binding site" evidence="8">
    <location>
        <position position="232"/>
    </location>
    <ligand>
        <name>L-serine</name>
        <dbReference type="ChEBI" id="CHEBI:33384"/>
    </ligand>
</feature>
<dbReference type="InterPro" id="IPR002314">
    <property type="entry name" value="aa-tRNA-synt_IIb"/>
</dbReference>
<dbReference type="UniPathway" id="UPA00906">
    <property type="reaction ID" value="UER00895"/>
</dbReference>
<dbReference type="GO" id="GO:0005524">
    <property type="term" value="F:ATP binding"/>
    <property type="evidence" value="ECO:0007669"/>
    <property type="project" value="UniProtKB-UniRule"/>
</dbReference>
<dbReference type="Proteomes" id="UP000245802">
    <property type="component" value="Chromosome"/>
</dbReference>
<dbReference type="Pfam" id="PF02403">
    <property type="entry name" value="Seryl_tRNA_N"/>
    <property type="match status" value="1"/>
</dbReference>
<dbReference type="GO" id="GO:0005737">
    <property type="term" value="C:cytoplasm"/>
    <property type="evidence" value="ECO:0007669"/>
    <property type="project" value="UniProtKB-SubCell"/>
</dbReference>
<evidence type="ECO:0000256" key="9">
    <source>
        <dbReference type="PIRSR" id="PIRSR001529-2"/>
    </source>
</evidence>
<feature type="binding site" evidence="7 8">
    <location>
        <position position="286"/>
    </location>
    <ligand>
        <name>L-serine</name>
        <dbReference type="ChEBI" id="CHEBI:33384"/>
    </ligand>
</feature>
<dbReference type="Gene3D" id="3.30.930.10">
    <property type="entry name" value="Bira Bifunctional Protein, Domain 2"/>
    <property type="match status" value="1"/>
</dbReference>
<dbReference type="PROSITE" id="PS50862">
    <property type="entry name" value="AA_TRNA_LIGASE_II"/>
    <property type="match status" value="1"/>
</dbReference>
<name>A0A2Z3H865_9BACT</name>
<comment type="subcellular location">
    <subcellularLocation>
        <location evidence="7">Cytoplasm</location>
    </subcellularLocation>
</comment>
<comment type="pathway">
    <text evidence="7">Aminoacyl-tRNA biosynthesis; selenocysteinyl-tRNA(Sec) biosynthesis; L-seryl-tRNA(Sec) from L-serine and tRNA(Sec): step 1/1.</text>
</comment>
<dbReference type="InterPro" id="IPR002317">
    <property type="entry name" value="Ser-tRNA-ligase_type_1"/>
</dbReference>
<dbReference type="GO" id="GO:0006434">
    <property type="term" value="P:seryl-tRNA aminoacylation"/>
    <property type="evidence" value="ECO:0007669"/>
    <property type="project" value="UniProtKB-UniRule"/>
</dbReference>
<accession>A0A2Z3H865</accession>
<feature type="binding site" evidence="7">
    <location>
        <position position="389"/>
    </location>
    <ligand>
        <name>L-serine</name>
        <dbReference type="ChEBI" id="CHEBI:33384"/>
    </ligand>
</feature>
<comment type="domain">
    <text evidence="7">Consists of two distinct domains, a catalytic core and a N-terminal extension that is involved in tRNA binding.</text>
</comment>
<dbReference type="InterPro" id="IPR042103">
    <property type="entry name" value="SerRS_1_N_sf"/>
</dbReference>
<reference evidence="11 12" key="1">
    <citation type="submission" date="2018-01" db="EMBL/GenBank/DDBJ databases">
        <title>G. obscuriglobus.</title>
        <authorList>
            <person name="Franke J."/>
            <person name="Blomberg W."/>
            <person name="Selmecki A."/>
        </authorList>
    </citation>
    <scope>NUCLEOTIDE SEQUENCE [LARGE SCALE GENOMIC DNA]</scope>
    <source>
        <strain evidence="11 12">DSM 5831</strain>
    </source>
</reference>
<evidence type="ECO:0000256" key="1">
    <source>
        <dbReference type="ARBA" id="ARBA00022490"/>
    </source>
</evidence>
<evidence type="ECO:0000256" key="4">
    <source>
        <dbReference type="ARBA" id="ARBA00022840"/>
    </source>
</evidence>
<dbReference type="NCBIfam" id="TIGR00414">
    <property type="entry name" value="serS"/>
    <property type="match status" value="1"/>
</dbReference>
<feature type="binding site" evidence="8">
    <location>
        <position position="387"/>
    </location>
    <ligand>
        <name>L-serine</name>
        <dbReference type="ChEBI" id="CHEBI:33384"/>
    </ligand>
</feature>
<dbReference type="InterPro" id="IPR010978">
    <property type="entry name" value="tRNA-bd_arm"/>
</dbReference>
<feature type="binding site" evidence="7">
    <location>
        <position position="279"/>
    </location>
    <ligand>
        <name>ATP</name>
        <dbReference type="ChEBI" id="CHEBI:30616"/>
    </ligand>
</feature>
<feature type="binding site" evidence="7 9">
    <location>
        <begin position="353"/>
        <end position="356"/>
    </location>
    <ligand>
        <name>ATP</name>
        <dbReference type="ChEBI" id="CHEBI:30616"/>
    </ligand>
</feature>
<dbReference type="HAMAP" id="MF_00176">
    <property type="entry name" value="Ser_tRNA_synth_type1"/>
    <property type="match status" value="1"/>
</dbReference>
<protein>
    <recommendedName>
        <fullName evidence="7">Serine--tRNA ligase</fullName>
        <ecNumber evidence="7">6.1.1.11</ecNumber>
    </recommendedName>
    <alternativeName>
        <fullName evidence="7">Seryl-tRNA synthetase</fullName>
        <shortName evidence="7">SerRS</shortName>
    </alternativeName>
    <alternativeName>
        <fullName evidence="7">Seryl-tRNA(Ser/Sec) synthetase</fullName>
    </alternativeName>
</protein>
<dbReference type="AlphaFoldDB" id="A0A2Z3H865"/>
<dbReference type="GO" id="GO:0004828">
    <property type="term" value="F:serine-tRNA ligase activity"/>
    <property type="evidence" value="ECO:0007669"/>
    <property type="project" value="UniProtKB-UniRule"/>
</dbReference>
<dbReference type="KEGG" id="gog:C1280_36170"/>
<comment type="similarity">
    <text evidence="7">Belongs to the class-II aminoacyl-tRNA synthetase family. Type-1 seryl-tRNA synthetase subfamily.</text>
</comment>
<feature type="binding site" evidence="7 9">
    <location>
        <begin position="263"/>
        <end position="265"/>
    </location>
    <ligand>
        <name>ATP</name>
        <dbReference type="ChEBI" id="CHEBI:30616"/>
    </ligand>
</feature>
<keyword evidence="4 7" id="KW-0067">ATP-binding</keyword>
<sequence>MLDAGFICDNADAVKLNCKNRGVSDVAVDRVIAFEQKRKELERTRGETAAKKNEISKKFPTAKTAEEKQALKDQGAAVDKEVGVIDAELKIVKDDLTLNLLQIPNMTHPAAPVGGEDANKVVAQFGEPRAFDFKPKDHVDLCEALDLADFEAGTKVAGQKFYFLKNEAALLEIALVQYAMQTAVKAGYTPIITPDLARVEVLEGIGFMPRDPNPDTRQVYTVADTDLCLIATAEITLGGMHRDRIFDEAELPKRYVGLSHCFRTEAGAAGRDTRGLYRVHQFTKVEMFAFCTPETSDAIHEEIRALEEKIFQGLGLCFHVIDTATGDLGGPAYRKYDLEAWMPGRGTGGAYGEITSTSNCTDFQARRLGIRYKGKGFKGTKFAHTLNGTAVACTRALVAILENYQQADGSVVIPEVLRPWVGKDKIEPRKA</sequence>
<evidence type="ECO:0000256" key="8">
    <source>
        <dbReference type="PIRSR" id="PIRSR001529-1"/>
    </source>
</evidence>
<evidence type="ECO:0000259" key="10">
    <source>
        <dbReference type="PROSITE" id="PS50862"/>
    </source>
</evidence>
<dbReference type="SUPFAM" id="SSF55681">
    <property type="entry name" value="Class II aaRS and biotin synthetases"/>
    <property type="match status" value="1"/>
</dbReference>
<keyword evidence="12" id="KW-1185">Reference proteome</keyword>
<evidence type="ECO:0000256" key="7">
    <source>
        <dbReference type="HAMAP-Rule" id="MF_00176"/>
    </source>
</evidence>
<comment type="catalytic activity">
    <reaction evidence="7">
        <text>tRNA(Ser) + L-serine + ATP = L-seryl-tRNA(Ser) + AMP + diphosphate + H(+)</text>
        <dbReference type="Rhea" id="RHEA:12292"/>
        <dbReference type="Rhea" id="RHEA-COMP:9669"/>
        <dbReference type="Rhea" id="RHEA-COMP:9703"/>
        <dbReference type="ChEBI" id="CHEBI:15378"/>
        <dbReference type="ChEBI" id="CHEBI:30616"/>
        <dbReference type="ChEBI" id="CHEBI:33019"/>
        <dbReference type="ChEBI" id="CHEBI:33384"/>
        <dbReference type="ChEBI" id="CHEBI:78442"/>
        <dbReference type="ChEBI" id="CHEBI:78533"/>
        <dbReference type="ChEBI" id="CHEBI:456215"/>
        <dbReference type="EC" id="6.1.1.11"/>
    </reaction>
</comment>
<feature type="site" description="Important for serine binding" evidence="8">
    <location>
        <position position="389"/>
    </location>
</feature>
<dbReference type="PIRSF" id="PIRSF001529">
    <property type="entry name" value="Ser-tRNA-synth_IIa"/>
    <property type="match status" value="1"/>
</dbReference>
<dbReference type="OrthoDB" id="9804647at2"/>
<dbReference type="Pfam" id="PF00587">
    <property type="entry name" value="tRNA-synt_2b"/>
    <property type="match status" value="1"/>
</dbReference>
<proteinExistence type="inferred from homology"/>
<evidence type="ECO:0000256" key="3">
    <source>
        <dbReference type="ARBA" id="ARBA00022741"/>
    </source>
</evidence>
<feature type="binding site" evidence="9">
    <location>
        <begin position="279"/>
        <end position="282"/>
    </location>
    <ligand>
        <name>ATP</name>
        <dbReference type="ChEBI" id="CHEBI:30616"/>
    </ligand>
</feature>
<evidence type="ECO:0000256" key="2">
    <source>
        <dbReference type="ARBA" id="ARBA00022598"/>
    </source>
</evidence>
<dbReference type="RefSeq" id="WP_010040619.1">
    <property type="nucleotide sequence ID" value="NZ_CP025958.1"/>
</dbReference>
<feature type="binding site" evidence="8">
    <location>
        <position position="263"/>
    </location>
    <ligand>
        <name>L-serine</name>
        <dbReference type="ChEBI" id="CHEBI:33384"/>
    </ligand>
</feature>
<gene>
    <name evidence="7" type="primary">serS</name>
    <name evidence="11" type="ORF">C1280_36170</name>
</gene>
<feature type="binding site" evidence="7">
    <location>
        <begin position="232"/>
        <end position="234"/>
    </location>
    <ligand>
        <name>L-serine</name>
        <dbReference type="ChEBI" id="CHEBI:33384"/>
    </ligand>
</feature>
<dbReference type="EMBL" id="CP025958">
    <property type="protein sequence ID" value="AWM41898.1"/>
    <property type="molecule type" value="Genomic_DNA"/>
</dbReference>
<evidence type="ECO:0000256" key="5">
    <source>
        <dbReference type="ARBA" id="ARBA00022917"/>
    </source>
</evidence>
<keyword evidence="3 7" id="KW-0547">Nucleotide-binding</keyword>
<dbReference type="GO" id="GO:0016260">
    <property type="term" value="P:selenocysteine biosynthetic process"/>
    <property type="evidence" value="ECO:0007669"/>
    <property type="project" value="UniProtKB-UniRule"/>
</dbReference>
<dbReference type="PANTHER" id="PTHR11778">
    <property type="entry name" value="SERYL-TRNA SYNTHETASE"/>
    <property type="match status" value="1"/>
</dbReference>
<keyword evidence="5 7" id="KW-0648">Protein biosynthesis</keyword>
<feature type="domain" description="Aminoacyl-transfer RNA synthetases class-II family profile" evidence="10">
    <location>
        <begin position="137"/>
        <end position="414"/>
    </location>
</feature>